<dbReference type="EMBL" id="JABCIY010000157">
    <property type="protein sequence ID" value="KAF7191664.1"/>
    <property type="molecule type" value="Genomic_DNA"/>
</dbReference>
<dbReference type="SUPFAM" id="SSF55785">
    <property type="entry name" value="PYP-like sensor domain (PAS domain)"/>
    <property type="match status" value="1"/>
</dbReference>
<dbReference type="AlphaFoldDB" id="A0A8H6RHL2"/>
<dbReference type="NCBIfam" id="TIGR00229">
    <property type="entry name" value="sensory_box"/>
    <property type="match status" value="1"/>
</dbReference>
<dbReference type="InterPro" id="IPR035965">
    <property type="entry name" value="PAS-like_dom_sf"/>
</dbReference>
<reference evidence="1" key="1">
    <citation type="submission" date="2020-04" db="EMBL/GenBank/DDBJ databases">
        <title>Draft genome resource of the tomato pathogen Pseudocercospora fuligena.</title>
        <authorList>
            <person name="Zaccaron A."/>
        </authorList>
    </citation>
    <scope>NUCLEOTIDE SEQUENCE</scope>
    <source>
        <strain evidence="1">PF001</strain>
    </source>
</reference>
<accession>A0A8H6RHL2</accession>
<dbReference type="Gene3D" id="3.30.450.20">
    <property type="entry name" value="PAS domain"/>
    <property type="match status" value="1"/>
</dbReference>
<evidence type="ECO:0000313" key="2">
    <source>
        <dbReference type="Proteomes" id="UP000660729"/>
    </source>
</evidence>
<gene>
    <name evidence="1" type="ORF">HII31_07166</name>
</gene>
<sequence length="120" mass="13650">MVRALCATAVQPNSVLLPDIKEMEYEARKAYVAAELDALDRRMLSEKLEVATQETREQEAKFRSIASHLPIAFYEITPSRDILFGNDAYHDITGLDRDTINSFAFLQAIKQEDSHIFEEG</sequence>
<dbReference type="Proteomes" id="UP000660729">
    <property type="component" value="Unassembled WGS sequence"/>
</dbReference>
<evidence type="ECO:0000313" key="1">
    <source>
        <dbReference type="EMBL" id="KAF7191664.1"/>
    </source>
</evidence>
<evidence type="ECO:0008006" key="3">
    <source>
        <dbReference type="Google" id="ProtNLM"/>
    </source>
</evidence>
<protein>
    <recommendedName>
        <fullName evidence="3">PAS domain-containing protein</fullName>
    </recommendedName>
</protein>
<dbReference type="InterPro" id="IPR000014">
    <property type="entry name" value="PAS"/>
</dbReference>
<comment type="caution">
    <text evidence="1">The sequence shown here is derived from an EMBL/GenBank/DDBJ whole genome shotgun (WGS) entry which is preliminary data.</text>
</comment>
<organism evidence="1 2">
    <name type="scientific">Pseudocercospora fuligena</name>
    <dbReference type="NCBI Taxonomy" id="685502"/>
    <lineage>
        <taxon>Eukaryota</taxon>
        <taxon>Fungi</taxon>
        <taxon>Dikarya</taxon>
        <taxon>Ascomycota</taxon>
        <taxon>Pezizomycotina</taxon>
        <taxon>Dothideomycetes</taxon>
        <taxon>Dothideomycetidae</taxon>
        <taxon>Mycosphaerellales</taxon>
        <taxon>Mycosphaerellaceae</taxon>
        <taxon>Pseudocercospora</taxon>
    </lineage>
</organism>
<name>A0A8H6RHL2_9PEZI</name>
<keyword evidence="2" id="KW-1185">Reference proteome</keyword>
<proteinExistence type="predicted"/>